<dbReference type="Pfam" id="PF11751">
    <property type="entry name" value="PorP_SprF"/>
    <property type="match status" value="1"/>
</dbReference>
<feature type="signal peptide" evidence="1">
    <location>
        <begin position="1"/>
        <end position="22"/>
    </location>
</feature>
<feature type="chain" id="PRO_5045877738" evidence="1">
    <location>
        <begin position="23"/>
        <end position="306"/>
    </location>
</feature>
<evidence type="ECO:0000313" key="3">
    <source>
        <dbReference type="Proteomes" id="UP001165381"/>
    </source>
</evidence>
<protein>
    <submittedName>
        <fullName evidence="2">Type IX secretion system membrane protein PorP/SprF</fullName>
    </submittedName>
</protein>
<accession>A0ABT0QH96</accession>
<name>A0ABT0QH96_9FLAO</name>
<evidence type="ECO:0000313" key="2">
    <source>
        <dbReference type="EMBL" id="MCL6296357.1"/>
    </source>
</evidence>
<keyword evidence="3" id="KW-1185">Reference proteome</keyword>
<reference evidence="2" key="1">
    <citation type="submission" date="2022-05" db="EMBL/GenBank/DDBJ databases">
        <authorList>
            <person name="Park J.-S."/>
        </authorList>
    </citation>
    <scope>NUCLEOTIDE SEQUENCE</scope>
    <source>
        <strain evidence="2">2012CJ34-3</strain>
    </source>
</reference>
<sequence>MKKCIKFNIIAIALLCSSAVFSQQLPQFTQYMFNTISINPAYAGSRETLSLVGLHRSQWVGIDGGPTTQTFSIHSPLRNEKVGLGLSFINDELGFENFSYIYGDFSYTIQISEKTKLAFGLKGGFTSYSIDQELRDAEPNDPAIYGIEDRWNPNIGAGLFLHTNRWYVGLSAPRILKTDYHESEDYEDLERISYYLTGGMVVNLSKNTKLKPSFLVKATNGAPISYDLTANFLFNEKLWLGAAYRFNESAGALGSIVDFQVSKQLRIGYAYEHPISDIRPYSNGTHEILLMFEVFKVKRIKSPRYF</sequence>
<dbReference type="Proteomes" id="UP001165381">
    <property type="component" value="Unassembled WGS sequence"/>
</dbReference>
<dbReference type="EMBL" id="JAMFLZ010000008">
    <property type="protein sequence ID" value="MCL6296357.1"/>
    <property type="molecule type" value="Genomic_DNA"/>
</dbReference>
<evidence type="ECO:0000256" key="1">
    <source>
        <dbReference type="SAM" id="SignalP"/>
    </source>
</evidence>
<proteinExistence type="predicted"/>
<comment type="caution">
    <text evidence="2">The sequence shown here is derived from an EMBL/GenBank/DDBJ whole genome shotgun (WGS) entry which is preliminary data.</text>
</comment>
<keyword evidence="1" id="KW-0732">Signal</keyword>
<gene>
    <name evidence="2" type="ORF">M3P09_15200</name>
</gene>
<dbReference type="RefSeq" id="WP_249973790.1">
    <property type="nucleotide sequence ID" value="NZ_JAMFLZ010000008.1"/>
</dbReference>
<organism evidence="2 3">
    <name type="scientific">Jejuia spongiicola</name>
    <dbReference type="NCBI Taxonomy" id="2942207"/>
    <lineage>
        <taxon>Bacteria</taxon>
        <taxon>Pseudomonadati</taxon>
        <taxon>Bacteroidota</taxon>
        <taxon>Flavobacteriia</taxon>
        <taxon>Flavobacteriales</taxon>
        <taxon>Flavobacteriaceae</taxon>
        <taxon>Jejuia</taxon>
    </lineage>
</organism>
<dbReference type="NCBIfam" id="TIGR03519">
    <property type="entry name" value="T9SS_PorP_fam"/>
    <property type="match status" value="1"/>
</dbReference>
<dbReference type="InterPro" id="IPR019861">
    <property type="entry name" value="PorP/SprF_Bacteroidetes"/>
</dbReference>